<organism evidence="1 2">
    <name type="scientific">Gemmata massiliana</name>
    <dbReference type="NCBI Taxonomy" id="1210884"/>
    <lineage>
        <taxon>Bacteria</taxon>
        <taxon>Pseudomonadati</taxon>
        <taxon>Planctomycetota</taxon>
        <taxon>Planctomycetia</taxon>
        <taxon>Gemmatales</taxon>
        <taxon>Gemmataceae</taxon>
        <taxon>Gemmata</taxon>
    </lineage>
</organism>
<accession>A0A6P2D2E6</accession>
<sequence length="142" mass="15281">MSSSTEGNTTNRFKDNAAREWVVKIHVFAVEQVENRTGVKIGSLIQDKLAGLIDLIEHPVKFVRVLWVLIEEQAVKLGVKPEQLAESLSGDALEAAYHAFIHALADFSPSRLRSQIRALITAGADQPPAPDLAAGSEAVAAA</sequence>
<name>A0A6P2D2E6_9BACT</name>
<dbReference type="KEGG" id="gms:SOIL9_41440"/>
<reference evidence="1 2" key="1">
    <citation type="submission" date="2019-05" db="EMBL/GenBank/DDBJ databases">
        <authorList>
            <consortium name="Science for Life Laboratories"/>
        </authorList>
    </citation>
    <scope>NUCLEOTIDE SEQUENCE [LARGE SCALE GENOMIC DNA]</scope>
    <source>
        <strain evidence="1">Soil9</strain>
    </source>
</reference>
<dbReference type="EMBL" id="LR593886">
    <property type="protein sequence ID" value="VTR93570.1"/>
    <property type="molecule type" value="Genomic_DNA"/>
</dbReference>
<proteinExistence type="predicted"/>
<evidence type="ECO:0000313" key="2">
    <source>
        <dbReference type="Proteomes" id="UP000464178"/>
    </source>
</evidence>
<dbReference type="AlphaFoldDB" id="A0A6P2D2E6"/>
<gene>
    <name evidence="1" type="ORF">SOIL9_41440</name>
</gene>
<dbReference type="RefSeq" id="WP_162668277.1">
    <property type="nucleotide sequence ID" value="NZ_LR593886.1"/>
</dbReference>
<protein>
    <submittedName>
        <fullName evidence="1">Uncharacterized protein</fullName>
    </submittedName>
</protein>
<dbReference type="Proteomes" id="UP000464178">
    <property type="component" value="Chromosome"/>
</dbReference>
<evidence type="ECO:0000313" key="1">
    <source>
        <dbReference type="EMBL" id="VTR93570.1"/>
    </source>
</evidence>
<keyword evidence="2" id="KW-1185">Reference proteome</keyword>